<name>A0A1Y4R0Q3_9ENTE</name>
<dbReference type="AlphaFoldDB" id="A0A1Y4R0Q3"/>
<evidence type="ECO:0000259" key="1">
    <source>
        <dbReference type="Pfam" id="PF08280"/>
    </source>
</evidence>
<proteinExistence type="predicted"/>
<dbReference type="InterPro" id="IPR013199">
    <property type="entry name" value="HTH_Mga_DNA-bd_dom"/>
</dbReference>
<sequence>MNVKGKRMMLDNLLESKVRNKVLIFMILFNNNVLHLDKMSTYLNISDVYLKYLVTELNQLLQGKARIQFQKNKHLKLIMAKNVNYLEIIHQIYGESIIL</sequence>
<feature type="domain" description="M protein trans-acting positive regulator (MGA) HTH" evidence="1">
    <location>
        <begin position="15"/>
        <end position="73"/>
    </location>
</feature>
<evidence type="ECO:0000313" key="3">
    <source>
        <dbReference type="Proteomes" id="UP000196074"/>
    </source>
</evidence>
<evidence type="ECO:0000313" key="2">
    <source>
        <dbReference type="EMBL" id="OUQ11166.1"/>
    </source>
</evidence>
<dbReference type="EMBL" id="NFLC01000004">
    <property type="protein sequence ID" value="OUQ11166.1"/>
    <property type="molecule type" value="Genomic_DNA"/>
</dbReference>
<comment type="caution">
    <text evidence="2">The sequence shown here is derived from an EMBL/GenBank/DDBJ whole genome shotgun (WGS) entry which is preliminary data.</text>
</comment>
<gene>
    <name evidence="2" type="ORF">B5E88_02925</name>
</gene>
<protein>
    <recommendedName>
        <fullName evidence="1">M protein trans-acting positive regulator (MGA) HTH domain-containing protein</fullName>
    </recommendedName>
</protein>
<accession>A0A1Y4R0Q3</accession>
<dbReference type="Proteomes" id="UP000196074">
    <property type="component" value="Unassembled WGS sequence"/>
</dbReference>
<dbReference type="RefSeq" id="WP_087214008.1">
    <property type="nucleotide sequence ID" value="NZ_NFLC01000004.1"/>
</dbReference>
<organism evidence="2 3">
    <name type="scientific">Enterococcus cecorum</name>
    <dbReference type="NCBI Taxonomy" id="44008"/>
    <lineage>
        <taxon>Bacteria</taxon>
        <taxon>Bacillati</taxon>
        <taxon>Bacillota</taxon>
        <taxon>Bacilli</taxon>
        <taxon>Lactobacillales</taxon>
        <taxon>Enterococcaceae</taxon>
        <taxon>Enterococcus</taxon>
    </lineage>
</organism>
<reference evidence="3" key="1">
    <citation type="submission" date="2017-04" db="EMBL/GenBank/DDBJ databases">
        <title>Function of individual gut microbiota members based on whole genome sequencing of pure cultures obtained from chicken caecum.</title>
        <authorList>
            <person name="Medvecky M."/>
            <person name="Cejkova D."/>
            <person name="Polansky O."/>
            <person name="Karasova D."/>
            <person name="Kubasova T."/>
            <person name="Cizek A."/>
            <person name="Rychlik I."/>
        </authorList>
    </citation>
    <scope>NUCLEOTIDE SEQUENCE [LARGE SCALE GENOMIC DNA]</scope>
    <source>
        <strain evidence="3">An144</strain>
    </source>
</reference>
<dbReference type="Pfam" id="PF08280">
    <property type="entry name" value="HTH_Mga"/>
    <property type="match status" value="1"/>
</dbReference>